<sequence length="128" mass="13455">MKKALSLAVFIIFSIMLASVKNKVNANICTEGLGICNQCDERCKARHGPTGRGTCDRYNLCTCDYICGPAPRPPGPPPTKRCSGGAGLCGTKCGKPCCNQSCAQKYPGGVGSCDSLAHTLLCNCEYPC</sequence>
<dbReference type="AlphaFoldDB" id="A0A6J0KT13"/>
<proteinExistence type="inferred from homology"/>
<protein>
    <recommendedName>
        <fullName evidence="9">Defensin-like protein</fullName>
    </recommendedName>
</protein>
<keyword evidence="7 9" id="KW-0611">Plant defense</keyword>
<evidence type="ECO:0000256" key="4">
    <source>
        <dbReference type="ARBA" id="ARBA00022529"/>
    </source>
</evidence>
<accession>A0A6J0KT13</accession>
<dbReference type="OrthoDB" id="993238at2759"/>
<dbReference type="GeneID" id="108821721"/>
<evidence type="ECO:0000313" key="11">
    <source>
        <dbReference type="RefSeq" id="XP_018450214.1"/>
    </source>
</evidence>
<evidence type="ECO:0000256" key="7">
    <source>
        <dbReference type="ARBA" id="ARBA00022821"/>
    </source>
</evidence>
<dbReference type="GO" id="GO:0005576">
    <property type="term" value="C:extracellular region"/>
    <property type="evidence" value="ECO:0007669"/>
    <property type="project" value="UniProtKB-SubCell"/>
</dbReference>
<feature type="signal peptide" evidence="9">
    <location>
        <begin position="1"/>
        <end position="26"/>
    </location>
</feature>
<feature type="chain" id="PRO_5027165780" description="Defensin-like protein" evidence="9">
    <location>
        <begin position="27"/>
        <end position="128"/>
    </location>
</feature>
<evidence type="ECO:0000256" key="2">
    <source>
        <dbReference type="ARBA" id="ARBA00006722"/>
    </source>
</evidence>
<evidence type="ECO:0000313" key="10">
    <source>
        <dbReference type="Proteomes" id="UP000504610"/>
    </source>
</evidence>
<evidence type="ECO:0000256" key="6">
    <source>
        <dbReference type="ARBA" id="ARBA00022729"/>
    </source>
</evidence>
<dbReference type="RefSeq" id="XP_018450214.1">
    <property type="nucleotide sequence ID" value="XM_018594712.2"/>
</dbReference>
<dbReference type="Proteomes" id="UP000504610">
    <property type="component" value="Chromosome 8"/>
</dbReference>
<keyword evidence="5 9" id="KW-0295">Fungicide</keyword>
<organism evidence="10 11">
    <name type="scientific">Raphanus sativus</name>
    <name type="common">Radish</name>
    <name type="synonym">Raphanus raphanistrum var. sativus</name>
    <dbReference type="NCBI Taxonomy" id="3726"/>
    <lineage>
        <taxon>Eukaryota</taxon>
        <taxon>Viridiplantae</taxon>
        <taxon>Streptophyta</taxon>
        <taxon>Embryophyta</taxon>
        <taxon>Tracheophyta</taxon>
        <taxon>Spermatophyta</taxon>
        <taxon>Magnoliopsida</taxon>
        <taxon>eudicotyledons</taxon>
        <taxon>Gunneridae</taxon>
        <taxon>Pentapetalae</taxon>
        <taxon>rosids</taxon>
        <taxon>malvids</taxon>
        <taxon>Brassicales</taxon>
        <taxon>Brassicaceae</taxon>
        <taxon>Brassiceae</taxon>
        <taxon>Raphanus</taxon>
    </lineage>
</organism>
<dbReference type="PANTHER" id="PTHR36788">
    <property type="entry name" value="DEFENSIN-LIKE PROTEIN 183"/>
    <property type="match status" value="1"/>
</dbReference>
<keyword evidence="4 9" id="KW-0929">Antimicrobial</keyword>
<keyword evidence="6 9" id="KW-0732">Signal</keyword>
<reference evidence="11" key="2">
    <citation type="submission" date="2025-08" db="UniProtKB">
        <authorList>
            <consortium name="RefSeq"/>
        </authorList>
    </citation>
    <scope>IDENTIFICATION</scope>
    <source>
        <tissue evidence="11">Leaf</tissue>
    </source>
</reference>
<evidence type="ECO:0000256" key="5">
    <source>
        <dbReference type="ARBA" id="ARBA00022577"/>
    </source>
</evidence>
<reference evidence="10" key="1">
    <citation type="journal article" date="2019" name="Database">
        <title>The radish genome database (RadishGD): an integrated information resource for radish genomics.</title>
        <authorList>
            <person name="Yu H.J."/>
            <person name="Baek S."/>
            <person name="Lee Y.J."/>
            <person name="Cho A."/>
            <person name="Mun J.H."/>
        </authorList>
    </citation>
    <scope>NUCLEOTIDE SEQUENCE [LARGE SCALE GENOMIC DNA]</scope>
    <source>
        <strain evidence="10">cv. WK10039</strain>
    </source>
</reference>
<gene>
    <name evidence="11" type="primary">LOC108821721</name>
</gene>
<evidence type="ECO:0000256" key="9">
    <source>
        <dbReference type="RuleBase" id="RU367109"/>
    </source>
</evidence>
<dbReference type="InterPro" id="IPR039641">
    <property type="entry name" value="LCR"/>
</dbReference>
<keyword evidence="8" id="KW-1015">Disulfide bond</keyword>
<keyword evidence="3 9" id="KW-0964">Secreted</keyword>
<dbReference type="GO" id="GO:0031640">
    <property type="term" value="P:killing of cells of another organism"/>
    <property type="evidence" value="ECO:0007669"/>
    <property type="project" value="UniProtKB-UniRule"/>
</dbReference>
<name>A0A6J0KT13_RAPSA</name>
<dbReference type="PANTHER" id="PTHR36788:SF2">
    <property type="entry name" value="DEFENSIN-LIKE PROTEIN 183"/>
    <property type="match status" value="1"/>
</dbReference>
<evidence type="ECO:0000256" key="1">
    <source>
        <dbReference type="ARBA" id="ARBA00004613"/>
    </source>
</evidence>
<dbReference type="GO" id="GO:0050832">
    <property type="term" value="P:defense response to fungus"/>
    <property type="evidence" value="ECO:0007669"/>
    <property type="project" value="UniProtKB-UniRule"/>
</dbReference>
<evidence type="ECO:0000256" key="8">
    <source>
        <dbReference type="ARBA" id="ARBA00023157"/>
    </source>
</evidence>
<dbReference type="KEGG" id="rsz:108821721"/>
<evidence type="ECO:0000256" key="3">
    <source>
        <dbReference type="ARBA" id="ARBA00022525"/>
    </source>
</evidence>
<comment type="subcellular location">
    <subcellularLocation>
        <location evidence="1 9">Secreted</location>
    </subcellularLocation>
</comment>
<comment type="similarity">
    <text evidence="2 9">Belongs to the DEFL family.</text>
</comment>
<keyword evidence="10" id="KW-1185">Reference proteome</keyword>